<feature type="region of interest" description="Disordered" evidence="1">
    <location>
        <begin position="27"/>
        <end position="54"/>
    </location>
</feature>
<accession>A0A833VE48</accession>
<comment type="caution">
    <text evidence="2">The sequence shown here is derived from an EMBL/GenBank/DDBJ whole genome shotgun (WGS) entry which is preliminary data.</text>
</comment>
<feature type="compositionally biased region" description="Polar residues" evidence="1">
    <location>
        <begin position="344"/>
        <end position="361"/>
    </location>
</feature>
<keyword evidence="3" id="KW-1185">Reference proteome</keyword>
<organism evidence="2 3">
    <name type="scientific">Carex littledalei</name>
    <dbReference type="NCBI Taxonomy" id="544730"/>
    <lineage>
        <taxon>Eukaryota</taxon>
        <taxon>Viridiplantae</taxon>
        <taxon>Streptophyta</taxon>
        <taxon>Embryophyta</taxon>
        <taxon>Tracheophyta</taxon>
        <taxon>Spermatophyta</taxon>
        <taxon>Magnoliopsida</taxon>
        <taxon>Liliopsida</taxon>
        <taxon>Poales</taxon>
        <taxon>Cyperaceae</taxon>
        <taxon>Cyperoideae</taxon>
        <taxon>Cariceae</taxon>
        <taxon>Carex</taxon>
        <taxon>Carex subgen. Euthyceras</taxon>
    </lineage>
</organism>
<sequence>MHVLYFTDYMDKDGDARKYEFVQRRKSPRLNPSCSANVSLPQMPPPKEKPTKKYIGPVVTRSGAKFWFGPKPVISQPLVQPPSIEKPAAKLPSAAQPGSSRSPPRVVGSADMSQTKAAAPEISQPLVQPPSIEKPAAKLSSADQPGSSRSPPRVVGSADMSQTSDAAPKISQPLVQPPSVEKPAAKLPSADQPGSSRSPPRVVGSADVSQTKAAAPEISQPLVQPPSIEKPAAKLPSADQPGSSRSPPRVVGSADMSQTKAAAPKISQPPVQTPSIEESAAQSPSADQPGSAWSPYRVVEHADLSQTMAGAPDLTRDSSWPSWDRTYQSPNMENWEGADLSRSMACSDQSSEPSDEQCQNACGQELVASASKGPAGQKKRKRNKEKSDVRCWRGLAKPRDPTAPADRPELLVVGDGEFTCSPICTKVITTIRLLTLENLPGPFRSYKMFPTKARLAILIQFMQRYSWGPEEDIKRCLDVFENIAAEAYQREMTETRAMFKKKYGADKEVWKIHPPTINDQFSQGEKTNCLK</sequence>
<proteinExistence type="predicted"/>
<dbReference type="AlphaFoldDB" id="A0A833VE48"/>
<evidence type="ECO:0000256" key="1">
    <source>
        <dbReference type="SAM" id="MobiDB-lite"/>
    </source>
</evidence>
<evidence type="ECO:0000313" key="3">
    <source>
        <dbReference type="Proteomes" id="UP000623129"/>
    </source>
</evidence>
<feature type="region of interest" description="Disordered" evidence="1">
    <location>
        <begin position="369"/>
        <end position="388"/>
    </location>
</feature>
<feature type="region of interest" description="Disordered" evidence="1">
    <location>
        <begin position="70"/>
        <end position="361"/>
    </location>
</feature>
<dbReference type="EMBL" id="SWLB01000008">
    <property type="protein sequence ID" value="KAF3336027.1"/>
    <property type="molecule type" value="Genomic_DNA"/>
</dbReference>
<dbReference type="Proteomes" id="UP000623129">
    <property type="component" value="Unassembled WGS sequence"/>
</dbReference>
<feature type="compositionally biased region" description="Polar residues" evidence="1">
    <location>
        <begin position="317"/>
        <end position="332"/>
    </location>
</feature>
<feature type="compositionally biased region" description="Polar residues" evidence="1">
    <location>
        <begin position="30"/>
        <end position="40"/>
    </location>
</feature>
<reference evidence="2" key="1">
    <citation type="submission" date="2020-01" db="EMBL/GenBank/DDBJ databases">
        <title>Genome sequence of Kobresia littledalei, the first chromosome-level genome in the family Cyperaceae.</title>
        <authorList>
            <person name="Qu G."/>
        </authorList>
    </citation>
    <scope>NUCLEOTIDE SEQUENCE</scope>
    <source>
        <strain evidence="2">C.B.Clarke</strain>
        <tissue evidence="2">Leaf</tissue>
    </source>
</reference>
<gene>
    <name evidence="2" type="ORF">FCM35_KLT20534</name>
</gene>
<feature type="compositionally biased region" description="Polar residues" evidence="1">
    <location>
        <begin position="141"/>
        <end position="150"/>
    </location>
</feature>
<feature type="compositionally biased region" description="Polar residues" evidence="1">
    <location>
        <begin position="269"/>
        <end position="288"/>
    </location>
</feature>
<name>A0A833VE48_9POAL</name>
<protein>
    <submittedName>
        <fullName evidence="2">Serum response factor-binding protein 1</fullName>
    </submittedName>
</protein>
<evidence type="ECO:0000313" key="2">
    <source>
        <dbReference type="EMBL" id="KAF3336027.1"/>
    </source>
</evidence>